<feature type="transmembrane region" description="Helical" evidence="1">
    <location>
        <begin position="38"/>
        <end position="62"/>
    </location>
</feature>
<dbReference type="AlphaFoldDB" id="A0A382BCT9"/>
<keyword evidence="1" id="KW-0472">Membrane</keyword>
<evidence type="ECO:0000256" key="1">
    <source>
        <dbReference type="SAM" id="Phobius"/>
    </source>
</evidence>
<proteinExistence type="predicted"/>
<keyword evidence="1" id="KW-1133">Transmembrane helix</keyword>
<keyword evidence="1" id="KW-0812">Transmembrane</keyword>
<gene>
    <name evidence="2" type="ORF">METZ01_LOCUS164318</name>
</gene>
<evidence type="ECO:0000313" key="2">
    <source>
        <dbReference type="EMBL" id="SVB11464.1"/>
    </source>
</evidence>
<dbReference type="EMBL" id="UINC01029174">
    <property type="protein sequence ID" value="SVB11464.1"/>
    <property type="molecule type" value="Genomic_DNA"/>
</dbReference>
<reference evidence="2" key="1">
    <citation type="submission" date="2018-05" db="EMBL/GenBank/DDBJ databases">
        <authorList>
            <person name="Lanie J.A."/>
            <person name="Ng W.-L."/>
            <person name="Kazmierczak K.M."/>
            <person name="Andrzejewski T.M."/>
            <person name="Davidsen T.M."/>
            <person name="Wayne K.J."/>
            <person name="Tettelin H."/>
            <person name="Glass J.I."/>
            <person name="Rusch D."/>
            <person name="Podicherti R."/>
            <person name="Tsui H.-C.T."/>
            <person name="Winkler M.E."/>
        </authorList>
    </citation>
    <scope>NUCLEOTIDE SEQUENCE</scope>
</reference>
<sequence length="84" mass="9290">MPFSIIESTIPGSPAPDPISVHILLFMSIKSMTCAQSIICLFFKLLIVFELIKLISLFFSIISSLNSSNSENVSRGTLNLSRIR</sequence>
<protein>
    <submittedName>
        <fullName evidence="2">Uncharacterized protein</fullName>
    </submittedName>
</protein>
<name>A0A382BCT9_9ZZZZ</name>
<accession>A0A382BCT9</accession>
<organism evidence="2">
    <name type="scientific">marine metagenome</name>
    <dbReference type="NCBI Taxonomy" id="408172"/>
    <lineage>
        <taxon>unclassified sequences</taxon>
        <taxon>metagenomes</taxon>
        <taxon>ecological metagenomes</taxon>
    </lineage>
</organism>